<evidence type="ECO:0000313" key="2">
    <source>
        <dbReference type="Proteomes" id="UP000011873"/>
    </source>
</evidence>
<organism evidence="1 2">
    <name type="scientific">Leptospira borgpetersenii serovar Hardjo-bovis str. Sponselee</name>
    <dbReference type="NCBI Taxonomy" id="1303729"/>
    <lineage>
        <taxon>Bacteria</taxon>
        <taxon>Pseudomonadati</taxon>
        <taxon>Spirochaetota</taxon>
        <taxon>Spirochaetia</taxon>
        <taxon>Leptospirales</taxon>
        <taxon>Leptospiraceae</taxon>
        <taxon>Leptospira</taxon>
    </lineage>
</organism>
<comment type="caution">
    <text evidence="1">The sequence shown here is derived from an EMBL/GenBank/DDBJ whole genome shotgun (WGS) entry which is preliminary data.</text>
</comment>
<proteinExistence type="predicted"/>
<dbReference type="AlphaFoldDB" id="M6C5S1"/>
<evidence type="ECO:0000313" key="1">
    <source>
        <dbReference type="EMBL" id="EMJ81595.1"/>
    </source>
</evidence>
<dbReference type="PATRIC" id="fig|1218567.3.peg.2138"/>
<dbReference type="Proteomes" id="UP000011873">
    <property type="component" value="Unassembled WGS sequence"/>
</dbReference>
<accession>M6C5S1</accession>
<sequence length="58" mass="6979">MVSFRPVFRNSRIFGRTPYILFDFQRCQPAIQTENQKLFRSSLAFTELQNDSNRKKHL</sequence>
<reference evidence="1 2" key="1">
    <citation type="submission" date="2013-01" db="EMBL/GenBank/DDBJ databases">
        <authorList>
            <person name="Harkins D.M."/>
            <person name="Durkin A.S."/>
            <person name="Brinkac L.M."/>
            <person name="Haft D.H."/>
            <person name="Selengut J.D."/>
            <person name="Sanka R."/>
            <person name="DePew J."/>
            <person name="Purushe J."/>
            <person name="Galloway R.L."/>
            <person name="Vinetz J.M."/>
            <person name="Sutton G.G."/>
            <person name="Nierman W.C."/>
            <person name="Fouts D.E."/>
        </authorList>
    </citation>
    <scope>NUCLEOTIDE SEQUENCE [LARGE SCALE GENOMIC DNA]</scope>
    <source>
        <strain evidence="1 2">Sponselee CDC</strain>
    </source>
</reference>
<name>M6C5S1_LEPBO</name>
<protein>
    <submittedName>
        <fullName evidence="1">Uncharacterized protein</fullName>
    </submittedName>
</protein>
<gene>
    <name evidence="1" type="ORF">LEP1GSC016_2289</name>
</gene>
<dbReference type="EMBL" id="ANMU01000081">
    <property type="protein sequence ID" value="EMJ81595.1"/>
    <property type="molecule type" value="Genomic_DNA"/>
</dbReference>